<feature type="region of interest" description="Disordered" evidence="1">
    <location>
        <begin position="16"/>
        <end position="45"/>
    </location>
</feature>
<dbReference type="EMBL" id="JAEFBJ010000009">
    <property type="protein sequence ID" value="KAG7572564.1"/>
    <property type="molecule type" value="Genomic_DNA"/>
</dbReference>
<dbReference type="Proteomes" id="UP000694251">
    <property type="component" value="Chromosome 9"/>
</dbReference>
<name>A0A8T2AHX0_ARASU</name>
<evidence type="ECO:0000313" key="3">
    <source>
        <dbReference type="Proteomes" id="UP000694251"/>
    </source>
</evidence>
<proteinExistence type="predicted"/>
<reference evidence="2 3" key="1">
    <citation type="submission" date="2020-12" db="EMBL/GenBank/DDBJ databases">
        <title>Concerted genomic and epigenomic changes stabilize Arabidopsis allopolyploids.</title>
        <authorList>
            <person name="Chen Z."/>
        </authorList>
    </citation>
    <scope>NUCLEOTIDE SEQUENCE [LARGE SCALE GENOMIC DNA]</scope>
    <source>
        <strain evidence="2">As9502</strain>
        <tissue evidence="2">Leaf</tissue>
    </source>
</reference>
<protein>
    <submittedName>
        <fullName evidence="2">Uncharacterized protein</fullName>
    </submittedName>
</protein>
<evidence type="ECO:0000313" key="2">
    <source>
        <dbReference type="EMBL" id="KAG7572564.1"/>
    </source>
</evidence>
<keyword evidence="3" id="KW-1185">Reference proteome</keyword>
<evidence type="ECO:0000256" key="1">
    <source>
        <dbReference type="SAM" id="MobiDB-lite"/>
    </source>
</evidence>
<gene>
    <name evidence="2" type="ORF">ISN44_As09g009250</name>
</gene>
<accession>A0A8T2AHX0</accession>
<comment type="caution">
    <text evidence="2">The sequence shown here is derived from an EMBL/GenBank/DDBJ whole genome shotgun (WGS) entry which is preliminary data.</text>
</comment>
<organism evidence="2 3">
    <name type="scientific">Arabidopsis suecica</name>
    <name type="common">Swedish thale-cress</name>
    <name type="synonym">Cardaminopsis suecica</name>
    <dbReference type="NCBI Taxonomy" id="45249"/>
    <lineage>
        <taxon>Eukaryota</taxon>
        <taxon>Viridiplantae</taxon>
        <taxon>Streptophyta</taxon>
        <taxon>Embryophyta</taxon>
        <taxon>Tracheophyta</taxon>
        <taxon>Spermatophyta</taxon>
        <taxon>Magnoliopsida</taxon>
        <taxon>eudicotyledons</taxon>
        <taxon>Gunneridae</taxon>
        <taxon>Pentapetalae</taxon>
        <taxon>rosids</taxon>
        <taxon>malvids</taxon>
        <taxon>Brassicales</taxon>
        <taxon>Brassicaceae</taxon>
        <taxon>Camelineae</taxon>
        <taxon>Arabidopsis</taxon>
    </lineage>
</organism>
<sequence length="102" mass="11640">MMQLIRREAQRKIEEQAAYNERRDAEDAARKAEQTRAAAKQKNKLEHLSSVVNRAASDLDDGYELPRVGTKRSVKAVPLQFVLQNNRSTIMTFVSSLPVRKN</sequence>
<feature type="compositionally biased region" description="Basic and acidic residues" evidence="1">
    <location>
        <begin position="16"/>
        <end position="34"/>
    </location>
</feature>
<dbReference type="AlphaFoldDB" id="A0A8T2AHX0"/>